<evidence type="ECO:0000256" key="1">
    <source>
        <dbReference type="ARBA" id="ARBA00009003"/>
    </source>
</evidence>
<dbReference type="OrthoDB" id="3647at2759"/>
<dbReference type="EMBL" id="JAGTJQ010000010">
    <property type="protein sequence ID" value="KAH7020758.1"/>
    <property type="molecule type" value="Genomic_DNA"/>
</dbReference>
<dbReference type="GO" id="GO:0000030">
    <property type="term" value="F:mannosyltransferase activity"/>
    <property type="evidence" value="ECO:0007669"/>
    <property type="project" value="TreeGrafter"/>
</dbReference>
<dbReference type="Pfam" id="PF04488">
    <property type="entry name" value="Gly_transf_sug"/>
    <property type="match status" value="1"/>
</dbReference>
<dbReference type="GeneID" id="70180244"/>
<dbReference type="PANTHER" id="PTHR32385">
    <property type="entry name" value="MANNOSYL PHOSPHORYLINOSITOL CERAMIDE SYNTHASE"/>
    <property type="match status" value="1"/>
</dbReference>
<keyword evidence="2" id="KW-0808">Transferase</keyword>
<evidence type="ECO:0000313" key="4">
    <source>
        <dbReference type="Proteomes" id="UP000756346"/>
    </source>
</evidence>
<dbReference type="InterPro" id="IPR029044">
    <property type="entry name" value="Nucleotide-diphossugar_trans"/>
</dbReference>
<dbReference type="GO" id="GO:0016020">
    <property type="term" value="C:membrane"/>
    <property type="evidence" value="ECO:0007669"/>
    <property type="project" value="GOC"/>
</dbReference>
<dbReference type="SUPFAM" id="SSF53448">
    <property type="entry name" value="Nucleotide-diphospho-sugar transferases"/>
    <property type="match status" value="1"/>
</dbReference>
<sequence length="310" mass="35507">MAVALSPKDLLRRNNPYDVGRPRGIPKLFHQSWKNKHLPAKFAQWSRTCREQHPGWEWVLWTDEDNRGLIEARYPWLEETYNRLPGKIYRVDMMRNLYMHAFGGVYADLDTDCLRPTEDMLDVYGIDRVGEHQTLNTQLAAPESSTAVFGRMGSDFNFEHHLPNAWMASTPGHPFFLLPIESIKAEVDRSQRPLAGYWYDWPSAEQMTGPIALRESIIQYAARQKDGSSSNGVPERIVLLPQQWAYPFNWDSDEATRALCSAEQDTFNASSCKNKLDVARQGSMSITYWSHTHRGKGVDKDNIAKMNAVG</sequence>
<reference evidence="3" key="1">
    <citation type="journal article" date="2021" name="Nat. Commun.">
        <title>Genetic determinants of endophytism in the Arabidopsis root mycobiome.</title>
        <authorList>
            <person name="Mesny F."/>
            <person name="Miyauchi S."/>
            <person name="Thiergart T."/>
            <person name="Pickel B."/>
            <person name="Atanasova L."/>
            <person name="Karlsson M."/>
            <person name="Huettel B."/>
            <person name="Barry K.W."/>
            <person name="Haridas S."/>
            <person name="Chen C."/>
            <person name="Bauer D."/>
            <person name="Andreopoulos W."/>
            <person name="Pangilinan J."/>
            <person name="LaButti K."/>
            <person name="Riley R."/>
            <person name="Lipzen A."/>
            <person name="Clum A."/>
            <person name="Drula E."/>
            <person name="Henrissat B."/>
            <person name="Kohler A."/>
            <person name="Grigoriev I.V."/>
            <person name="Martin F.M."/>
            <person name="Hacquard S."/>
        </authorList>
    </citation>
    <scope>NUCLEOTIDE SEQUENCE</scope>
    <source>
        <strain evidence="3">MPI-CAGE-CH-0230</strain>
    </source>
</reference>
<accession>A0A9P9BNC9</accession>
<comment type="caution">
    <text evidence="3">The sequence shown here is derived from an EMBL/GenBank/DDBJ whole genome shotgun (WGS) entry which is preliminary data.</text>
</comment>
<name>A0A9P9BNC9_9PEZI</name>
<keyword evidence="4" id="KW-1185">Reference proteome</keyword>
<dbReference type="GO" id="GO:0051999">
    <property type="term" value="P:mannosyl-inositol phosphorylceramide biosynthetic process"/>
    <property type="evidence" value="ECO:0007669"/>
    <property type="project" value="TreeGrafter"/>
</dbReference>
<evidence type="ECO:0000256" key="2">
    <source>
        <dbReference type="ARBA" id="ARBA00022679"/>
    </source>
</evidence>
<dbReference type="RefSeq" id="XP_046006959.1">
    <property type="nucleotide sequence ID" value="XM_046150698.1"/>
</dbReference>
<organism evidence="3 4">
    <name type="scientific">Microdochium trichocladiopsis</name>
    <dbReference type="NCBI Taxonomy" id="1682393"/>
    <lineage>
        <taxon>Eukaryota</taxon>
        <taxon>Fungi</taxon>
        <taxon>Dikarya</taxon>
        <taxon>Ascomycota</taxon>
        <taxon>Pezizomycotina</taxon>
        <taxon>Sordariomycetes</taxon>
        <taxon>Xylariomycetidae</taxon>
        <taxon>Xylariales</taxon>
        <taxon>Microdochiaceae</taxon>
        <taxon>Microdochium</taxon>
    </lineage>
</organism>
<protein>
    <submittedName>
        <fullName evidence="3">Uncharacterized protein</fullName>
    </submittedName>
</protein>
<gene>
    <name evidence="3" type="ORF">B0I36DRAFT_252631</name>
</gene>
<dbReference type="PANTHER" id="PTHR32385:SF23">
    <property type="entry name" value="NUCLEOTIDE-DIPHOSPHO-SUGAR TRANSFERASE"/>
    <property type="match status" value="1"/>
</dbReference>
<comment type="similarity">
    <text evidence="1">Belongs to the glycosyltransferase 32 family.</text>
</comment>
<proteinExistence type="inferred from homology"/>
<evidence type="ECO:0000313" key="3">
    <source>
        <dbReference type="EMBL" id="KAH7020758.1"/>
    </source>
</evidence>
<dbReference type="AlphaFoldDB" id="A0A9P9BNC9"/>
<dbReference type="Proteomes" id="UP000756346">
    <property type="component" value="Unassembled WGS sequence"/>
</dbReference>
<dbReference type="InterPro" id="IPR007577">
    <property type="entry name" value="GlycoTrfase_DXD_sugar-bd_CS"/>
</dbReference>
<dbReference type="Gene3D" id="3.90.550.20">
    <property type="match status" value="1"/>
</dbReference>
<dbReference type="InterPro" id="IPR051706">
    <property type="entry name" value="Glycosyltransferase_domain"/>
</dbReference>